<dbReference type="AlphaFoldDB" id="A0A0M4K1N1"/>
<name>A0A0M4K1N1_9MOLU</name>
<dbReference type="EMBL" id="CP012622">
    <property type="protein sequence ID" value="ALD66537.1"/>
    <property type="molecule type" value="Genomic_DNA"/>
</dbReference>
<accession>A0A0M4K1N1</accession>
<dbReference type="Proteomes" id="UP000063919">
    <property type="component" value="Chromosome"/>
</dbReference>
<evidence type="ECO:0000313" key="1">
    <source>
        <dbReference type="EMBL" id="ALD66537.1"/>
    </source>
</evidence>
<proteinExistence type="predicted"/>
<organism evidence="1 2">
    <name type="scientific">Spiroplasma cantharicola</name>
    <dbReference type="NCBI Taxonomy" id="362837"/>
    <lineage>
        <taxon>Bacteria</taxon>
        <taxon>Bacillati</taxon>
        <taxon>Mycoplasmatota</taxon>
        <taxon>Mollicutes</taxon>
        <taxon>Entomoplasmatales</taxon>
        <taxon>Spiroplasmataceae</taxon>
        <taxon>Spiroplasma</taxon>
    </lineage>
</organism>
<reference evidence="1 2" key="1">
    <citation type="journal article" date="2015" name="Genome Announc.">
        <title>Complete Genome Sequence of Spiroplasma cantharicola CC-1T (DSM 21588), a Bacterium Isolated from Soldier Beetle (Cantharis carolinus).</title>
        <authorList>
            <person name="Lo W.S."/>
            <person name="Liu P.Y."/>
            <person name="Kuo C.H."/>
        </authorList>
    </citation>
    <scope>NUCLEOTIDE SEQUENCE [LARGE SCALE GENOMIC DNA]</scope>
    <source>
        <strain evidence="1 2">CC-1</strain>
    </source>
</reference>
<gene>
    <name evidence="1" type="ORF">SCANT_v1c06310</name>
</gene>
<dbReference type="PATRIC" id="fig|362837.3.peg.645"/>
<sequence length="171" mass="20489">MEIKDFLKQLNLELIKGNCSDIEFYEPKDFNELKQIYRIYFRNNEYWSINLYIVFDERNWLIKASNQNSLSYYLDLNGKTEEECEKIIEPYLKNPSILGLKEMKPSIQLGPILLLENVIDNDRHICITITKNKNLEYQSVTNFDCLFINSAKEFFSKFLPFWISERKKSDE</sequence>
<evidence type="ECO:0000313" key="2">
    <source>
        <dbReference type="Proteomes" id="UP000063919"/>
    </source>
</evidence>
<keyword evidence="2" id="KW-1185">Reference proteome</keyword>
<protein>
    <submittedName>
        <fullName evidence="1">Uncharacterized protein</fullName>
    </submittedName>
</protein>
<dbReference type="RefSeq" id="WP_053946294.1">
    <property type="nucleotide sequence ID" value="NZ_CP012622.1"/>
</dbReference>
<dbReference type="KEGG" id="scj:SCANT_v1c06310"/>
<dbReference type="OrthoDB" id="389448at2"/>